<evidence type="ECO:0000313" key="5">
    <source>
        <dbReference type="Proteomes" id="UP000033874"/>
    </source>
</evidence>
<evidence type="ECO:0000256" key="2">
    <source>
        <dbReference type="ARBA" id="ARBA00023002"/>
    </source>
</evidence>
<dbReference type="InterPro" id="IPR029479">
    <property type="entry name" value="Nitroreductase"/>
</dbReference>
<dbReference type="PANTHER" id="PTHR43673:SF10">
    <property type="entry name" value="NADH DEHYDROGENASE_NAD(P)H NITROREDUCTASE XCC3605-RELATED"/>
    <property type="match status" value="1"/>
</dbReference>
<feature type="domain" description="Nitroreductase" evidence="3">
    <location>
        <begin position="18"/>
        <end position="163"/>
    </location>
</feature>
<dbReference type="CDD" id="cd02138">
    <property type="entry name" value="TdsD-like"/>
    <property type="match status" value="1"/>
</dbReference>
<proteinExistence type="inferred from homology"/>
<accession>A0A0M3AYC8</accession>
<keyword evidence="5" id="KW-1185">Reference proteome</keyword>
<comment type="caution">
    <text evidence="4">The sequence shown here is derived from an EMBL/GenBank/DDBJ whole genome shotgun (WGS) entry which is preliminary data.</text>
</comment>
<reference evidence="4 5" key="1">
    <citation type="submission" date="2015-04" db="EMBL/GenBank/DDBJ databases">
        <title>Genome sequence of aromatic hydrocarbons-degrading Sphingobium chungbukense DJ77.</title>
        <authorList>
            <person name="Kim Y.-C."/>
            <person name="Chae J.-C."/>
        </authorList>
    </citation>
    <scope>NUCLEOTIDE SEQUENCE [LARGE SCALE GENOMIC DNA]</scope>
    <source>
        <strain evidence="4 5">DJ77</strain>
    </source>
</reference>
<name>A0A0M3AYC8_9SPHN</name>
<dbReference type="Proteomes" id="UP000033874">
    <property type="component" value="Unassembled WGS sequence"/>
</dbReference>
<gene>
    <name evidence="4" type="ORF">YP76_04555</name>
</gene>
<dbReference type="EMBL" id="LBIC01000001">
    <property type="protein sequence ID" value="KKW93921.1"/>
    <property type="molecule type" value="Genomic_DNA"/>
</dbReference>
<evidence type="ECO:0000313" key="4">
    <source>
        <dbReference type="EMBL" id="KKW93921.1"/>
    </source>
</evidence>
<dbReference type="RefSeq" id="WP_046762356.1">
    <property type="nucleotide sequence ID" value="NZ_LBIC01000001.1"/>
</dbReference>
<organism evidence="4 5">
    <name type="scientific">Sphingobium chungbukense</name>
    <dbReference type="NCBI Taxonomy" id="56193"/>
    <lineage>
        <taxon>Bacteria</taxon>
        <taxon>Pseudomonadati</taxon>
        <taxon>Pseudomonadota</taxon>
        <taxon>Alphaproteobacteria</taxon>
        <taxon>Sphingomonadales</taxon>
        <taxon>Sphingomonadaceae</taxon>
        <taxon>Sphingobium</taxon>
    </lineage>
</organism>
<dbReference type="Pfam" id="PF00881">
    <property type="entry name" value="Nitroreductase"/>
    <property type="match status" value="1"/>
</dbReference>
<dbReference type="PANTHER" id="PTHR43673">
    <property type="entry name" value="NAD(P)H NITROREDUCTASE YDGI-RELATED"/>
    <property type="match status" value="1"/>
</dbReference>
<dbReference type="Gene3D" id="3.40.109.10">
    <property type="entry name" value="NADH Oxidase"/>
    <property type="match status" value="1"/>
</dbReference>
<evidence type="ECO:0000256" key="1">
    <source>
        <dbReference type="ARBA" id="ARBA00007118"/>
    </source>
</evidence>
<dbReference type="STRING" id="56193.YP76_04555"/>
<sequence length="197" mass="21854">MSVAARAVTRAVDPLFLERWSPRAFDSSSIPQEDLDTIFDAARWAPSAFNYQPWRFLYAHRDGADWNRFLDVLLPFNQSWAQNASVLLFVLSDTLMAAPGSDDFKPSHSHSFDAGAAWALMALQATRLGYHSHGMSGVDFDKARVELAVPDRYRIEAAVAIGRIADKSILPETLQAREMPSGRKDIADFAFAGNFSG</sequence>
<keyword evidence="2" id="KW-0560">Oxidoreductase</keyword>
<protein>
    <submittedName>
        <fullName evidence="4">Nitroreductase</fullName>
    </submittedName>
</protein>
<dbReference type="PATRIC" id="fig|56193.3.peg.937"/>
<comment type="similarity">
    <text evidence="1">Belongs to the nitroreductase family.</text>
</comment>
<dbReference type="SUPFAM" id="SSF55469">
    <property type="entry name" value="FMN-dependent nitroreductase-like"/>
    <property type="match status" value="1"/>
</dbReference>
<dbReference type="GO" id="GO:0016491">
    <property type="term" value="F:oxidoreductase activity"/>
    <property type="evidence" value="ECO:0007669"/>
    <property type="project" value="UniProtKB-KW"/>
</dbReference>
<dbReference type="InterPro" id="IPR000415">
    <property type="entry name" value="Nitroreductase-like"/>
</dbReference>
<dbReference type="AlphaFoldDB" id="A0A0M3AYC8"/>
<evidence type="ECO:0000259" key="3">
    <source>
        <dbReference type="Pfam" id="PF00881"/>
    </source>
</evidence>